<reference evidence="10" key="2">
    <citation type="submission" date="2023-06" db="EMBL/GenBank/DDBJ databases">
        <authorList>
            <consortium name="Lawrence Berkeley National Laboratory"/>
            <person name="Mondo S.J."/>
            <person name="Hensen N."/>
            <person name="Bonometti L."/>
            <person name="Westerberg I."/>
            <person name="Brannstrom I.O."/>
            <person name="Guillou S."/>
            <person name="Cros-Aarteil S."/>
            <person name="Calhoun S."/>
            <person name="Haridas S."/>
            <person name="Kuo A."/>
            <person name="Pangilinan J."/>
            <person name="Riley R."/>
            <person name="Labutti K."/>
            <person name="Andreopoulos B."/>
            <person name="Lipzen A."/>
            <person name="Chen C."/>
            <person name="Yanf M."/>
            <person name="Daum C."/>
            <person name="Ng V."/>
            <person name="Clum A."/>
            <person name="Steindorff A."/>
            <person name="Ohm R."/>
            <person name="Martin F."/>
            <person name="Silar P."/>
            <person name="Natvig D."/>
            <person name="Lalanne C."/>
            <person name="Gautier V."/>
            <person name="Ament-Velasquez S.L."/>
            <person name="Kruys A."/>
            <person name="Hutchinson M.I."/>
            <person name="Powell A.J."/>
            <person name="Barry K."/>
            <person name="Miller A.N."/>
            <person name="Grigoriev I.V."/>
            <person name="Debuchy R."/>
            <person name="Gladieux P."/>
            <person name="Thoren M.H."/>
            <person name="Johannesson H."/>
        </authorList>
    </citation>
    <scope>NUCLEOTIDE SEQUENCE</scope>
    <source>
        <strain evidence="10">PSN324</strain>
    </source>
</reference>
<feature type="transmembrane region" description="Helical" evidence="8">
    <location>
        <begin position="156"/>
        <end position="176"/>
    </location>
</feature>
<feature type="transmembrane region" description="Helical" evidence="8">
    <location>
        <begin position="299"/>
        <end position="317"/>
    </location>
</feature>
<name>A0AAV9HUF0_9PEZI</name>
<feature type="transmembrane region" description="Helical" evidence="8">
    <location>
        <begin position="61"/>
        <end position="89"/>
    </location>
</feature>
<dbReference type="PROSITE" id="PS50850">
    <property type="entry name" value="MFS"/>
    <property type="match status" value="1"/>
</dbReference>
<feature type="domain" description="Major facilitator superfamily (MFS) profile" evidence="9">
    <location>
        <begin position="264"/>
        <end position="453"/>
    </location>
</feature>
<dbReference type="Pfam" id="PF07690">
    <property type="entry name" value="MFS_1"/>
    <property type="match status" value="1"/>
</dbReference>
<feature type="transmembrane region" description="Helical" evidence="8">
    <location>
        <begin position="329"/>
        <end position="347"/>
    </location>
</feature>
<evidence type="ECO:0000256" key="8">
    <source>
        <dbReference type="SAM" id="Phobius"/>
    </source>
</evidence>
<proteinExistence type="inferred from homology"/>
<feature type="transmembrane region" description="Helical" evidence="8">
    <location>
        <begin position="390"/>
        <end position="412"/>
    </location>
</feature>
<evidence type="ECO:0000313" key="11">
    <source>
        <dbReference type="Proteomes" id="UP001321749"/>
    </source>
</evidence>
<organism evidence="10 11">
    <name type="scientific">Cladorrhinum samala</name>
    <dbReference type="NCBI Taxonomy" id="585594"/>
    <lineage>
        <taxon>Eukaryota</taxon>
        <taxon>Fungi</taxon>
        <taxon>Dikarya</taxon>
        <taxon>Ascomycota</taxon>
        <taxon>Pezizomycotina</taxon>
        <taxon>Sordariomycetes</taxon>
        <taxon>Sordariomycetidae</taxon>
        <taxon>Sordariales</taxon>
        <taxon>Podosporaceae</taxon>
        <taxon>Cladorrhinum</taxon>
    </lineage>
</organism>
<reference evidence="10" key="1">
    <citation type="journal article" date="2023" name="Mol. Phylogenet. Evol.">
        <title>Genome-scale phylogeny and comparative genomics of the fungal order Sordariales.</title>
        <authorList>
            <person name="Hensen N."/>
            <person name="Bonometti L."/>
            <person name="Westerberg I."/>
            <person name="Brannstrom I.O."/>
            <person name="Guillou S."/>
            <person name="Cros-Aarteil S."/>
            <person name="Calhoun S."/>
            <person name="Haridas S."/>
            <person name="Kuo A."/>
            <person name="Mondo S."/>
            <person name="Pangilinan J."/>
            <person name="Riley R."/>
            <person name="LaButti K."/>
            <person name="Andreopoulos B."/>
            <person name="Lipzen A."/>
            <person name="Chen C."/>
            <person name="Yan M."/>
            <person name="Daum C."/>
            <person name="Ng V."/>
            <person name="Clum A."/>
            <person name="Steindorff A."/>
            <person name="Ohm R.A."/>
            <person name="Martin F."/>
            <person name="Silar P."/>
            <person name="Natvig D.O."/>
            <person name="Lalanne C."/>
            <person name="Gautier V."/>
            <person name="Ament-Velasquez S.L."/>
            <person name="Kruys A."/>
            <person name="Hutchinson M.I."/>
            <person name="Powell A.J."/>
            <person name="Barry K."/>
            <person name="Miller A.N."/>
            <person name="Grigoriev I.V."/>
            <person name="Debuchy R."/>
            <person name="Gladieux P."/>
            <person name="Hiltunen Thoren M."/>
            <person name="Johannesson H."/>
        </authorList>
    </citation>
    <scope>NUCLEOTIDE SEQUENCE</scope>
    <source>
        <strain evidence="10">PSN324</strain>
    </source>
</reference>
<comment type="caution">
    <text evidence="10">The sequence shown here is derived from an EMBL/GenBank/DDBJ whole genome shotgun (WGS) entry which is preliminary data.</text>
</comment>
<comment type="similarity">
    <text evidence="2">Belongs to the major facilitator superfamily. Monocarboxylate porter (TC 2.A.1.13) family.</text>
</comment>
<dbReference type="CDD" id="cd17352">
    <property type="entry name" value="MFS_MCT_SLC16"/>
    <property type="match status" value="1"/>
</dbReference>
<keyword evidence="6 8" id="KW-0472">Membrane</keyword>
<evidence type="ECO:0000256" key="4">
    <source>
        <dbReference type="ARBA" id="ARBA00022692"/>
    </source>
</evidence>
<dbReference type="EMBL" id="MU864969">
    <property type="protein sequence ID" value="KAK4462681.1"/>
    <property type="molecule type" value="Genomic_DNA"/>
</dbReference>
<dbReference type="PANTHER" id="PTHR11360">
    <property type="entry name" value="MONOCARBOXYLATE TRANSPORTER"/>
    <property type="match status" value="1"/>
</dbReference>
<comment type="subcellular location">
    <subcellularLocation>
        <location evidence="1">Membrane</location>
        <topology evidence="1">Multi-pass membrane protein</topology>
    </subcellularLocation>
</comment>
<feature type="transmembrane region" description="Helical" evidence="8">
    <location>
        <begin position="424"/>
        <end position="444"/>
    </location>
</feature>
<feature type="region of interest" description="Disordered" evidence="7">
    <location>
        <begin position="1"/>
        <end position="50"/>
    </location>
</feature>
<dbReference type="InterPro" id="IPR050327">
    <property type="entry name" value="Proton-linked_MCT"/>
</dbReference>
<dbReference type="Gene3D" id="1.20.1250.20">
    <property type="entry name" value="MFS general substrate transporter like domains"/>
    <property type="match status" value="2"/>
</dbReference>
<keyword evidence="4 8" id="KW-0812">Transmembrane</keyword>
<keyword evidence="5 8" id="KW-1133">Transmembrane helix</keyword>
<evidence type="ECO:0000259" key="9">
    <source>
        <dbReference type="PROSITE" id="PS50850"/>
    </source>
</evidence>
<feature type="transmembrane region" description="Helical" evidence="8">
    <location>
        <begin position="220"/>
        <end position="244"/>
    </location>
</feature>
<dbReference type="Proteomes" id="UP001321749">
    <property type="component" value="Unassembled WGS sequence"/>
</dbReference>
<dbReference type="AlphaFoldDB" id="A0AAV9HUF0"/>
<evidence type="ECO:0000256" key="6">
    <source>
        <dbReference type="ARBA" id="ARBA00023136"/>
    </source>
</evidence>
<evidence type="ECO:0000256" key="7">
    <source>
        <dbReference type="SAM" id="MobiDB-lite"/>
    </source>
</evidence>
<feature type="transmembrane region" description="Helical" evidence="8">
    <location>
        <begin position="101"/>
        <end position="120"/>
    </location>
</feature>
<keyword evidence="3" id="KW-0813">Transport</keyword>
<feature type="compositionally biased region" description="Basic and acidic residues" evidence="7">
    <location>
        <begin position="10"/>
        <end position="20"/>
    </location>
</feature>
<feature type="compositionally biased region" description="Basic and acidic residues" evidence="7">
    <location>
        <begin position="33"/>
        <end position="42"/>
    </location>
</feature>
<dbReference type="GO" id="GO:0022857">
    <property type="term" value="F:transmembrane transporter activity"/>
    <property type="evidence" value="ECO:0007669"/>
    <property type="project" value="InterPro"/>
</dbReference>
<dbReference type="PANTHER" id="PTHR11360:SF224">
    <property type="entry name" value="MAJOR FACILITATOR SUPERFAMILY (MFS) PROFILE DOMAIN-CONTAINING PROTEIN-RELATED"/>
    <property type="match status" value="1"/>
</dbReference>
<dbReference type="GO" id="GO:0016020">
    <property type="term" value="C:membrane"/>
    <property type="evidence" value="ECO:0007669"/>
    <property type="project" value="UniProtKB-SubCell"/>
</dbReference>
<feature type="transmembrane region" description="Helical" evidence="8">
    <location>
        <begin position="188"/>
        <end position="208"/>
    </location>
</feature>
<dbReference type="InterPro" id="IPR036259">
    <property type="entry name" value="MFS_trans_sf"/>
</dbReference>
<feature type="compositionally biased region" description="Polar residues" evidence="7">
    <location>
        <begin position="21"/>
        <end position="31"/>
    </location>
</feature>
<evidence type="ECO:0000313" key="10">
    <source>
        <dbReference type="EMBL" id="KAK4462681.1"/>
    </source>
</evidence>
<protein>
    <submittedName>
        <fullName evidence="10">Major facilitator superfamily domain-containing protein</fullName>
    </submittedName>
</protein>
<feature type="transmembrane region" description="Helical" evidence="8">
    <location>
        <begin position="264"/>
        <end position="287"/>
    </location>
</feature>
<dbReference type="SUPFAM" id="SSF103473">
    <property type="entry name" value="MFS general substrate transporter"/>
    <property type="match status" value="1"/>
</dbReference>
<evidence type="ECO:0000256" key="5">
    <source>
        <dbReference type="ARBA" id="ARBA00022989"/>
    </source>
</evidence>
<feature type="transmembrane region" description="Helical" evidence="8">
    <location>
        <begin position="132"/>
        <end position="150"/>
    </location>
</feature>
<sequence length="453" mass="48606">MASELAAEVPSEKHQHHDPLTSHNNIDSTSASEEEKSQKGGDEENLAGGGPNDFPDGGLRAWLVVAGAFATNMCAFGWINCIGVFQAYYQTNYLSSYSPRDISWIASLELAIMFGCGFIVGRLYDKYGPHKLMLFGTFMHVFGLMMASLSTTYYQILLSQGICSPIGICCLFTPAVSATTTWFRARRGLAMGIISAGSSIGGVFLPIVFNRLIRQIGFPWAMRVCAFIILGLLIFANLTVKARIPPSPKPMPLGALLKPFTEKAYAATVGSAFIYFLALFVPVNYLAVQAIELGMSRDLTQYLIPILNAAGLFGRVLPGMAADRFGGYNTQTIFSIFSGVLVLALWLPGTSNAAVIVFAALYGFGSGAFVTVCPVLIAQISPIQEIGMRNGMQFGVLAIPALISNPIGGAFIAGNDGHYTHLKIWSGVVLLVGGCMYGATRMMLAGPKLLKKI</sequence>
<evidence type="ECO:0000256" key="2">
    <source>
        <dbReference type="ARBA" id="ARBA00006727"/>
    </source>
</evidence>
<evidence type="ECO:0000256" key="3">
    <source>
        <dbReference type="ARBA" id="ARBA00022448"/>
    </source>
</evidence>
<keyword evidence="11" id="KW-1185">Reference proteome</keyword>
<gene>
    <name evidence="10" type="ORF">QBC42DRAFT_305441</name>
</gene>
<accession>A0AAV9HUF0</accession>
<feature type="transmembrane region" description="Helical" evidence="8">
    <location>
        <begin position="353"/>
        <end position="378"/>
    </location>
</feature>
<dbReference type="InterPro" id="IPR020846">
    <property type="entry name" value="MFS_dom"/>
</dbReference>
<dbReference type="InterPro" id="IPR011701">
    <property type="entry name" value="MFS"/>
</dbReference>
<evidence type="ECO:0000256" key="1">
    <source>
        <dbReference type="ARBA" id="ARBA00004141"/>
    </source>
</evidence>